<dbReference type="InterPro" id="IPR029058">
    <property type="entry name" value="AB_hydrolase_fold"/>
</dbReference>
<dbReference type="EMBL" id="MU004181">
    <property type="protein sequence ID" value="KAF2502236.1"/>
    <property type="molecule type" value="Genomic_DNA"/>
</dbReference>
<dbReference type="InterPro" id="IPR013744">
    <property type="entry name" value="SidJ"/>
</dbReference>
<name>A0A6A6RCY4_9PEZI</name>
<evidence type="ECO:0000313" key="2">
    <source>
        <dbReference type="Proteomes" id="UP000799750"/>
    </source>
</evidence>
<proteinExistence type="predicted"/>
<keyword evidence="2" id="KW-1185">Reference proteome</keyword>
<dbReference type="Gene3D" id="3.40.50.1820">
    <property type="entry name" value="alpha/beta hydrolase"/>
    <property type="match status" value="1"/>
</dbReference>
<dbReference type="PANTHER" id="PTHR31591:SF1">
    <property type="entry name" value="UPF0613 PROTEIN PB24D3.06C"/>
    <property type="match status" value="1"/>
</dbReference>
<dbReference type="Proteomes" id="UP000799750">
    <property type="component" value="Unassembled WGS sequence"/>
</dbReference>
<evidence type="ECO:0000313" key="1">
    <source>
        <dbReference type="EMBL" id="KAF2502236.1"/>
    </source>
</evidence>
<sequence length="310" mass="32759">MAHPGTLHRYTPRLVAFEHTPATPATHTLLWIGGLGDGLLTVPYPTTLSSSLPHSWSLAEVLLSSSYGGWATSSLARDARELASSVSYFRSLRPAPGSKIVLMGHSTGCQDIMAYLTTPGFEKRPKLDGAILQAGISDREALVAALPLGVYEESVQVAREWVKEGRGEDVLPLAVTTKIFGSAASAERWLSLTSPDKRGADDYFSSDLEDAQLKETFGKVGESGTPLCFMLGGADEYMPPETDKGALLERWAKVVREGGGVVDEEAGGVVEGASHNLGGDPEGVVGDLVGRVGAFLGRVERGELGAAAHL</sequence>
<dbReference type="Pfam" id="PF08538">
    <property type="entry name" value="DUF1749"/>
    <property type="match status" value="1"/>
</dbReference>
<reference evidence="1" key="1">
    <citation type="journal article" date="2020" name="Stud. Mycol.">
        <title>101 Dothideomycetes genomes: a test case for predicting lifestyles and emergence of pathogens.</title>
        <authorList>
            <person name="Haridas S."/>
            <person name="Albert R."/>
            <person name="Binder M."/>
            <person name="Bloem J."/>
            <person name="Labutti K."/>
            <person name="Salamov A."/>
            <person name="Andreopoulos B."/>
            <person name="Baker S."/>
            <person name="Barry K."/>
            <person name="Bills G."/>
            <person name="Bluhm B."/>
            <person name="Cannon C."/>
            <person name="Castanera R."/>
            <person name="Culley D."/>
            <person name="Daum C."/>
            <person name="Ezra D."/>
            <person name="Gonzalez J."/>
            <person name="Henrissat B."/>
            <person name="Kuo A."/>
            <person name="Liang C."/>
            <person name="Lipzen A."/>
            <person name="Lutzoni F."/>
            <person name="Magnuson J."/>
            <person name="Mondo S."/>
            <person name="Nolan M."/>
            <person name="Ohm R."/>
            <person name="Pangilinan J."/>
            <person name="Park H.-J."/>
            <person name="Ramirez L."/>
            <person name="Alfaro M."/>
            <person name="Sun H."/>
            <person name="Tritt A."/>
            <person name="Yoshinaga Y."/>
            <person name="Zwiers L.-H."/>
            <person name="Turgeon B."/>
            <person name="Goodwin S."/>
            <person name="Spatafora J."/>
            <person name="Crous P."/>
            <person name="Grigoriev I."/>
        </authorList>
    </citation>
    <scope>NUCLEOTIDE SEQUENCE</scope>
    <source>
        <strain evidence="1">CBS 269.34</strain>
    </source>
</reference>
<dbReference type="AlphaFoldDB" id="A0A6A6RCY4"/>
<dbReference type="PANTHER" id="PTHR31591">
    <property type="entry name" value="UPF0613 PROTEIN PB24D3.06C"/>
    <property type="match status" value="1"/>
</dbReference>
<dbReference type="SUPFAM" id="SSF53474">
    <property type="entry name" value="alpha/beta-Hydrolases"/>
    <property type="match status" value="1"/>
</dbReference>
<organism evidence="1 2">
    <name type="scientific">Lophium mytilinum</name>
    <dbReference type="NCBI Taxonomy" id="390894"/>
    <lineage>
        <taxon>Eukaryota</taxon>
        <taxon>Fungi</taxon>
        <taxon>Dikarya</taxon>
        <taxon>Ascomycota</taxon>
        <taxon>Pezizomycotina</taxon>
        <taxon>Dothideomycetes</taxon>
        <taxon>Pleosporomycetidae</taxon>
        <taxon>Mytilinidiales</taxon>
        <taxon>Mytilinidiaceae</taxon>
        <taxon>Lophium</taxon>
    </lineage>
</organism>
<gene>
    <name evidence="1" type="ORF">BU16DRAFT_2600</name>
</gene>
<protein>
    <submittedName>
        <fullName evidence="1">DUF1749-domain-containing protein</fullName>
    </submittedName>
</protein>
<accession>A0A6A6RCY4</accession>
<dbReference type="OrthoDB" id="10034502at2759"/>